<proteinExistence type="predicted"/>
<dbReference type="Proteomes" id="UP001172102">
    <property type="component" value="Unassembled WGS sequence"/>
</dbReference>
<evidence type="ECO:0000256" key="1">
    <source>
        <dbReference type="SAM" id="MobiDB-lite"/>
    </source>
</evidence>
<protein>
    <submittedName>
        <fullName evidence="2">Uncharacterized protein</fullName>
    </submittedName>
</protein>
<dbReference type="EMBL" id="JAUKUA010000001">
    <property type="protein sequence ID" value="KAK0729894.1"/>
    <property type="molecule type" value="Genomic_DNA"/>
</dbReference>
<organism evidence="2 3">
    <name type="scientific">Lasiosphaeris hirsuta</name>
    <dbReference type="NCBI Taxonomy" id="260670"/>
    <lineage>
        <taxon>Eukaryota</taxon>
        <taxon>Fungi</taxon>
        <taxon>Dikarya</taxon>
        <taxon>Ascomycota</taxon>
        <taxon>Pezizomycotina</taxon>
        <taxon>Sordariomycetes</taxon>
        <taxon>Sordariomycetidae</taxon>
        <taxon>Sordariales</taxon>
        <taxon>Lasiosphaeriaceae</taxon>
        <taxon>Lasiosphaeris</taxon>
    </lineage>
</organism>
<accession>A0AA40B924</accession>
<comment type="caution">
    <text evidence="2">The sequence shown here is derived from an EMBL/GenBank/DDBJ whole genome shotgun (WGS) entry which is preliminary data.</text>
</comment>
<feature type="region of interest" description="Disordered" evidence="1">
    <location>
        <begin position="1"/>
        <end position="24"/>
    </location>
</feature>
<dbReference type="AlphaFoldDB" id="A0AA40B924"/>
<evidence type="ECO:0000313" key="2">
    <source>
        <dbReference type="EMBL" id="KAK0729894.1"/>
    </source>
</evidence>
<evidence type="ECO:0000313" key="3">
    <source>
        <dbReference type="Proteomes" id="UP001172102"/>
    </source>
</evidence>
<sequence>METGTTASDPEREPESLEAQPETIDPLGEALVATEELSEPIDVDNEDVAQGISAAYIPTQQRTEAASARFNCYLSIDGKPMNLGDLNAETVSHLKIPAENGNFCA</sequence>
<name>A0AA40B924_9PEZI</name>
<keyword evidence="3" id="KW-1185">Reference proteome</keyword>
<gene>
    <name evidence="2" type="ORF">B0H67DRAFT_638460</name>
</gene>
<reference evidence="2" key="1">
    <citation type="submission" date="2023-06" db="EMBL/GenBank/DDBJ databases">
        <title>Genome-scale phylogeny and comparative genomics of the fungal order Sordariales.</title>
        <authorList>
            <consortium name="Lawrence Berkeley National Laboratory"/>
            <person name="Hensen N."/>
            <person name="Bonometti L."/>
            <person name="Westerberg I."/>
            <person name="Brannstrom I.O."/>
            <person name="Guillou S."/>
            <person name="Cros-Aarteil S."/>
            <person name="Calhoun S."/>
            <person name="Haridas S."/>
            <person name="Kuo A."/>
            <person name="Mondo S."/>
            <person name="Pangilinan J."/>
            <person name="Riley R."/>
            <person name="Labutti K."/>
            <person name="Andreopoulos B."/>
            <person name="Lipzen A."/>
            <person name="Chen C."/>
            <person name="Yanf M."/>
            <person name="Daum C."/>
            <person name="Ng V."/>
            <person name="Clum A."/>
            <person name="Steindorff A."/>
            <person name="Ohm R."/>
            <person name="Martin F."/>
            <person name="Silar P."/>
            <person name="Natvig D."/>
            <person name="Lalanne C."/>
            <person name="Gautier V."/>
            <person name="Ament-Velasquez S.L."/>
            <person name="Kruys A."/>
            <person name="Hutchinson M.I."/>
            <person name="Powell A.J."/>
            <person name="Barry K."/>
            <person name="Miller A.N."/>
            <person name="Grigoriev I.V."/>
            <person name="Debuchy R."/>
            <person name="Gladieux P."/>
            <person name="Thoren M.H."/>
            <person name="Johannesson H."/>
        </authorList>
    </citation>
    <scope>NUCLEOTIDE SEQUENCE</scope>
    <source>
        <strain evidence="2">SMH4607-1</strain>
    </source>
</reference>